<reference evidence="2 3" key="1">
    <citation type="journal article" date="2016" name="Nat. Commun.">
        <title>Thousands of microbial genomes shed light on interconnected biogeochemical processes in an aquifer system.</title>
        <authorList>
            <person name="Anantharaman K."/>
            <person name="Brown C.T."/>
            <person name="Hug L.A."/>
            <person name="Sharon I."/>
            <person name="Castelle C.J."/>
            <person name="Probst A.J."/>
            <person name="Thomas B.C."/>
            <person name="Singh A."/>
            <person name="Wilkins M.J."/>
            <person name="Karaoz U."/>
            <person name="Brodie E.L."/>
            <person name="Williams K.H."/>
            <person name="Hubbard S.S."/>
            <person name="Banfield J.F."/>
        </authorList>
    </citation>
    <scope>NUCLEOTIDE SEQUENCE [LARGE SCALE GENOMIC DNA]</scope>
</reference>
<accession>A0A1F6TFD3</accession>
<keyword evidence="1" id="KW-0472">Membrane</keyword>
<keyword evidence="1" id="KW-0812">Transmembrane</keyword>
<dbReference type="AlphaFoldDB" id="A0A1F6TFD3"/>
<dbReference type="Proteomes" id="UP000179360">
    <property type="component" value="Unassembled WGS sequence"/>
</dbReference>
<evidence type="ECO:0000313" key="2">
    <source>
        <dbReference type="EMBL" id="OGI43802.1"/>
    </source>
</evidence>
<feature type="transmembrane region" description="Helical" evidence="1">
    <location>
        <begin position="26"/>
        <end position="44"/>
    </location>
</feature>
<proteinExistence type="predicted"/>
<gene>
    <name evidence="2" type="ORF">A2637_02000</name>
</gene>
<dbReference type="EMBL" id="MFSY01000131">
    <property type="protein sequence ID" value="OGI43802.1"/>
    <property type="molecule type" value="Genomic_DNA"/>
</dbReference>
<keyword evidence="1" id="KW-1133">Transmembrane helix</keyword>
<organism evidence="2 3">
    <name type="scientific">Candidatus Muproteobacteria bacterium RIFCSPHIGHO2_01_FULL_65_16</name>
    <dbReference type="NCBI Taxonomy" id="1817764"/>
    <lineage>
        <taxon>Bacteria</taxon>
        <taxon>Pseudomonadati</taxon>
        <taxon>Pseudomonadota</taxon>
        <taxon>Candidatus Muproteobacteria</taxon>
    </lineage>
</organism>
<evidence type="ECO:0000313" key="3">
    <source>
        <dbReference type="Proteomes" id="UP000179360"/>
    </source>
</evidence>
<name>A0A1F6TFD3_9PROT</name>
<protein>
    <submittedName>
        <fullName evidence="2">Uncharacterized protein</fullName>
    </submittedName>
</protein>
<feature type="transmembrane region" description="Helical" evidence="1">
    <location>
        <begin position="50"/>
        <end position="70"/>
    </location>
</feature>
<sequence length="75" mass="8385">MRGTIGREWPLPADSEFTEVGTMLKWGLWLGTPSLITFLASTYSSLLDNIVFIFILSVAALLVAILPLIYERAKR</sequence>
<comment type="caution">
    <text evidence="2">The sequence shown here is derived from an EMBL/GenBank/DDBJ whole genome shotgun (WGS) entry which is preliminary data.</text>
</comment>
<evidence type="ECO:0000256" key="1">
    <source>
        <dbReference type="SAM" id="Phobius"/>
    </source>
</evidence>